<dbReference type="AlphaFoldDB" id="A0A1W2DIA0"/>
<sequence>MQFLKKLNTHVRTQPTDINSEIGNYYEVSQLPQDHLAEPPVDFLISFFKKIAGSKSATNIAKVLDHSLEELLRTIEDDAASNGFEKEIEALRLRNV</sequence>
<evidence type="ECO:0000313" key="2">
    <source>
        <dbReference type="Proteomes" id="UP000192330"/>
    </source>
</evidence>
<dbReference type="EMBL" id="FWYD01000014">
    <property type="protein sequence ID" value="SMC97241.1"/>
    <property type="molecule type" value="Genomic_DNA"/>
</dbReference>
<dbReference type="Proteomes" id="UP000192330">
    <property type="component" value="Unassembled WGS sequence"/>
</dbReference>
<evidence type="ECO:0000313" key="1">
    <source>
        <dbReference type="EMBL" id="SMC97241.1"/>
    </source>
</evidence>
<gene>
    <name evidence="1" type="ORF">SAMN06295998_11483</name>
</gene>
<accession>A0A1W2DIA0</accession>
<keyword evidence="2" id="KW-1185">Reference proteome</keyword>
<name>A0A1W2DIA0_9RHOB</name>
<proteinExistence type="predicted"/>
<organism evidence="1 2">
    <name type="scientific">Primorskyibacter flagellatus</name>
    <dbReference type="NCBI Taxonomy" id="1387277"/>
    <lineage>
        <taxon>Bacteria</taxon>
        <taxon>Pseudomonadati</taxon>
        <taxon>Pseudomonadota</taxon>
        <taxon>Alphaproteobacteria</taxon>
        <taxon>Rhodobacterales</taxon>
        <taxon>Roseobacteraceae</taxon>
        <taxon>Primorskyibacter</taxon>
    </lineage>
</organism>
<reference evidence="1 2" key="1">
    <citation type="submission" date="2017-04" db="EMBL/GenBank/DDBJ databases">
        <authorList>
            <person name="Afonso C.L."/>
            <person name="Miller P.J."/>
            <person name="Scott M.A."/>
            <person name="Spackman E."/>
            <person name="Goraichik I."/>
            <person name="Dimitrov K.M."/>
            <person name="Suarez D.L."/>
            <person name="Swayne D.E."/>
        </authorList>
    </citation>
    <scope>NUCLEOTIDE SEQUENCE [LARGE SCALE GENOMIC DNA]</scope>
    <source>
        <strain evidence="1 2">CGMCC 1.12644</strain>
    </source>
</reference>
<protein>
    <submittedName>
        <fullName evidence="1">Uncharacterized protein</fullName>
    </submittedName>
</protein>